<evidence type="ECO:0000256" key="5">
    <source>
        <dbReference type="ARBA" id="ARBA00022737"/>
    </source>
</evidence>
<feature type="chain" id="PRO_5014593797" evidence="9">
    <location>
        <begin position="22"/>
        <end position="846"/>
    </location>
</feature>
<dbReference type="Pfam" id="PF03101">
    <property type="entry name" value="FAR1"/>
    <property type="match status" value="1"/>
</dbReference>
<keyword evidence="5" id="KW-0677">Repeat</keyword>
<evidence type="ECO:0000256" key="7">
    <source>
        <dbReference type="ARBA" id="ARBA00023136"/>
    </source>
</evidence>
<dbReference type="EnsemblPlants" id="EMT13569">
    <property type="protein sequence ID" value="EMT13569"/>
    <property type="gene ID" value="F775_16588"/>
</dbReference>
<feature type="compositionally biased region" description="Basic and acidic residues" evidence="8">
    <location>
        <begin position="549"/>
        <end position="571"/>
    </location>
</feature>
<evidence type="ECO:0000259" key="10">
    <source>
        <dbReference type="Pfam" id="PF03101"/>
    </source>
</evidence>
<dbReference type="PANTHER" id="PTHR45631">
    <property type="entry name" value="OS07G0107800 PROTEIN-RELATED"/>
    <property type="match status" value="1"/>
</dbReference>
<keyword evidence="3" id="KW-0812">Transmembrane</keyword>
<keyword evidence="7" id="KW-0472">Membrane</keyword>
<sequence length="846" mass="94333">MAAPWLLLLLCVAGGVPRVRCQSAPDSTGIELQHLAGKGSSIMSMLSGFISIDCGLSEQSSYVDDATELAYTSDAGFIDAGSNYNVSVEYIDQSHWSPRSLPRPPGAARLLPPPVLRGGDVQPPIFDLYLGVNFWKTVNISRPDAVHVAEVIAVVPDDSLQVCLVNTRSGTPFISSLELRPLKDTLYPQANATQGLVLLGRHNFGAADLIRYPNDTYDRAWTPYTNPEDQWTTILTSSRVAMEVEDRKPLYDVPSVVMQTAVRPSNTTRNVMWFPWDAEPNHVYPMPGLLPVFYLAELETVDSKQERRLLGAANATTLRPIMEINSTILPPFINAAELFTPISTAGTDAQDVSAITAIKAKYQLIKNWVGDPCAPKNLVGDGLNCSYPISRPQRITSVNMSFGGLSGDISSYFANLKAIQYLDLSHNNLTGSIPDGLSQLPSLVLLNVTPSSRSSSEKMDPAEILAAVQELEEEGDYDGDDYGEDKETSSLNMDEPAEENYISLDESYNGNRHGDDDDDMDIDDSFAESALRMDEDGDFVRNIVDDESDKSHVDASHDDSSSKGDVDATSGKDEHVGDDLFNFDIGFDEYQQESLDMHWKVMRKTFKSLGEAYNFYNQYAYERGFSVRKDSLKYSKGPEGTKRLRKYLCARAGKREAKLCTMEGRTRRLRGETRCFCDAHITLKFDKERDVWYVSSFSDDHSHVLARPDEVTFLRSHNQIKEYQKAEILTMAGAGIRKHMIYDQLVSRYGSYAKAGFGRKKLYNMCYREKMKLLAQGDADTAIGIMMTRRERDPDFFFEHTVDAGGRCRRSSLTSDWPAHLSGYFFKRKTKNVGVTSDGGSAEKQQ</sequence>
<dbReference type="FunFam" id="3.80.10.10:FF:000129">
    <property type="entry name" value="Leucine-rich repeat receptor-like kinase"/>
    <property type="match status" value="1"/>
</dbReference>
<dbReference type="PROSITE" id="PS51450">
    <property type="entry name" value="LRR"/>
    <property type="match status" value="1"/>
</dbReference>
<evidence type="ECO:0000256" key="6">
    <source>
        <dbReference type="ARBA" id="ARBA00022989"/>
    </source>
</evidence>
<dbReference type="ExpressionAtlas" id="R7W7Y8">
    <property type="expression patterns" value="baseline"/>
</dbReference>
<evidence type="ECO:0000256" key="3">
    <source>
        <dbReference type="ARBA" id="ARBA00022692"/>
    </source>
</evidence>
<evidence type="ECO:0000256" key="8">
    <source>
        <dbReference type="SAM" id="MobiDB-lite"/>
    </source>
</evidence>
<feature type="signal peptide" evidence="9">
    <location>
        <begin position="1"/>
        <end position="21"/>
    </location>
</feature>
<dbReference type="InterPro" id="IPR001611">
    <property type="entry name" value="Leu-rich_rpt"/>
</dbReference>
<dbReference type="InterPro" id="IPR004330">
    <property type="entry name" value="FAR1_DNA_bnd_dom"/>
</dbReference>
<evidence type="ECO:0000256" key="2">
    <source>
        <dbReference type="ARBA" id="ARBA00022614"/>
    </source>
</evidence>
<organism evidence="12">
    <name type="scientific">Aegilops tauschii</name>
    <name type="common">Tausch's goatgrass</name>
    <name type="synonym">Aegilops squarrosa</name>
    <dbReference type="NCBI Taxonomy" id="37682"/>
    <lineage>
        <taxon>Eukaryota</taxon>
        <taxon>Viridiplantae</taxon>
        <taxon>Streptophyta</taxon>
        <taxon>Embryophyta</taxon>
        <taxon>Tracheophyta</taxon>
        <taxon>Spermatophyta</taxon>
        <taxon>Magnoliopsida</taxon>
        <taxon>Liliopsida</taxon>
        <taxon>Poales</taxon>
        <taxon>Poaceae</taxon>
        <taxon>BOP clade</taxon>
        <taxon>Pooideae</taxon>
        <taxon>Triticodae</taxon>
        <taxon>Triticeae</taxon>
        <taxon>Triticinae</taxon>
        <taxon>Aegilops</taxon>
    </lineage>
</organism>
<protein>
    <submittedName>
        <fullName evidence="12">Putative LRR receptor-like serine/threonine-protein kinase</fullName>
    </submittedName>
</protein>
<proteinExistence type="predicted"/>
<feature type="compositionally biased region" description="Acidic residues" evidence="8">
    <location>
        <begin position="473"/>
        <end position="484"/>
    </location>
</feature>
<dbReference type="InterPro" id="IPR032675">
    <property type="entry name" value="LRR_dom_sf"/>
</dbReference>
<keyword evidence="6" id="KW-1133">Transmembrane helix</keyword>
<dbReference type="InterPro" id="IPR024788">
    <property type="entry name" value="Malectin-like_Carb-bd_dom"/>
</dbReference>
<keyword evidence="2" id="KW-0433">Leucine-rich repeat</keyword>
<dbReference type="PANTHER" id="PTHR45631:SF176">
    <property type="entry name" value="PROTEIN KINASE DOMAIN-CONTAINING PROTEIN"/>
    <property type="match status" value="1"/>
</dbReference>
<dbReference type="Gene3D" id="3.80.10.10">
    <property type="entry name" value="Ribonuclease Inhibitor"/>
    <property type="match status" value="1"/>
</dbReference>
<feature type="domain" description="Malectin-like" evidence="11">
    <location>
        <begin position="123"/>
        <end position="308"/>
    </location>
</feature>
<evidence type="ECO:0000256" key="1">
    <source>
        <dbReference type="ARBA" id="ARBA00004167"/>
    </source>
</evidence>
<feature type="domain" description="FAR1" evidence="10">
    <location>
        <begin position="614"/>
        <end position="706"/>
    </location>
</feature>
<dbReference type="Pfam" id="PF12819">
    <property type="entry name" value="Malectin_like"/>
    <property type="match status" value="2"/>
</dbReference>
<dbReference type="Pfam" id="PF13855">
    <property type="entry name" value="LRR_8"/>
    <property type="match status" value="1"/>
</dbReference>
<feature type="domain" description="Malectin-like" evidence="11">
    <location>
        <begin position="52"/>
        <end position="102"/>
    </location>
</feature>
<name>R7W7Y8_AEGTA</name>
<evidence type="ECO:0000313" key="12">
    <source>
        <dbReference type="EnsemblPlants" id="EMT13569"/>
    </source>
</evidence>
<evidence type="ECO:0000256" key="9">
    <source>
        <dbReference type="SAM" id="SignalP"/>
    </source>
</evidence>
<keyword evidence="4 9" id="KW-0732">Signal</keyword>
<evidence type="ECO:0000259" key="11">
    <source>
        <dbReference type="Pfam" id="PF12819"/>
    </source>
</evidence>
<feature type="region of interest" description="Disordered" evidence="8">
    <location>
        <begin position="473"/>
        <end position="495"/>
    </location>
</feature>
<feature type="region of interest" description="Disordered" evidence="8">
    <location>
        <begin position="546"/>
        <end position="571"/>
    </location>
</feature>
<reference evidence="12" key="1">
    <citation type="submission" date="2015-06" db="UniProtKB">
        <authorList>
            <consortium name="EnsemblPlants"/>
        </authorList>
    </citation>
    <scope>IDENTIFICATION</scope>
</reference>
<dbReference type="SUPFAM" id="SSF52058">
    <property type="entry name" value="L domain-like"/>
    <property type="match status" value="1"/>
</dbReference>
<comment type="subcellular location">
    <subcellularLocation>
        <location evidence="1">Membrane</location>
        <topology evidence="1">Single-pass membrane protein</topology>
    </subcellularLocation>
</comment>
<accession>R7W7Y8</accession>
<dbReference type="GO" id="GO:0016020">
    <property type="term" value="C:membrane"/>
    <property type="evidence" value="ECO:0007669"/>
    <property type="project" value="UniProtKB-SubCell"/>
</dbReference>
<evidence type="ECO:0000256" key="4">
    <source>
        <dbReference type="ARBA" id="ARBA00022729"/>
    </source>
</evidence>
<dbReference type="AlphaFoldDB" id="R7W7Y8"/>